<dbReference type="PANTHER" id="PTHR35585:SF3">
    <property type="entry name" value="HEMERYTHRIN-LIKE DOMAIN-CONTAINING PROTEIN"/>
    <property type="match status" value="1"/>
</dbReference>
<dbReference type="InterPro" id="IPR012312">
    <property type="entry name" value="Hemerythrin-like"/>
</dbReference>
<gene>
    <name evidence="2" type="ORF">N7509_000587</name>
</gene>
<comment type="caution">
    <text evidence="2">The sequence shown here is derived from an EMBL/GenBank/DDBJ whole genome shotgun (WGS) entry which is preliminary data.</text>
</comment>
<dbReference type="PANTHER" id="PTHR35585">
    <property type="entry name" value="HHE DOMAIN PROTEIN (AFU_ORTHOLOGUE AFUA_4G00730)"/>
    <property type="match status" value="1"/>
</dbReference>
<reference evidence="2" key="1">
    <citation type="submission" date="2022-12" db="EMBL/GenBank/DDBJ databases">
        <authorList>
            <person name="Petersen C."/>
        </authorList>
    </citation>
    <scope>NUCLEOTIDE SEQUENCE</scope>
    <source>
        <strain evidence="2">IBT 29677</strain>
    </source>
</reference>
<organism evidence="2 3">
    <name type="scientific">Penicillium cosmopolitanum</name>
    <dbReference type="NCBI Taxonomy" id="1131564"/>
    <lineage>
        <taxon>Eukaryota</taxon>
        <taxon>Fungi</taxon>
        <taxon>Dikarya</taxon>
        <taxon>Ascomycota</taxon>
        <taxon>Pezizomycotina</taxon>
        <taxon>Eurotiomycetes</taxon>
        <taxon>Eurotiomycetidae</taxon>
        <taxon>Eurotiales</taxon>
        <taxon>Aspergillaceae</taxon>
        <taxon>Penicillium</taxon>
    </lineage>
</organism>
<dbReference type="EMBL" id="JAPZBU010000003">
    <property type="protein sequence ID" value="KAJ5413960.1"/>
    <property type="molecule type" value="Genomic_DNA"/>
</dbReference>
<dbReference type="AlphaFoldDB" id="A0A9X0BEB6"/>
<dbReference type="GeneID" id="81364204"/>
<dbReference type="OrthoDB" id="9983919at2759"/>
<dbReference type="Gene3D" id="1.20.120.520">
    <property type="entry name" value="nmb1532 protein domain like"/>
    <property type="match status" value="1"/>
</dbReference>
<dbReference type="RefSeq" id="XP_056493806.1">
    <property type="nucleotide sequence ID" value="XM_056625224.1"/>
</dbReference>
<protein>
    <recommendedName>
        <fullName evidence="1">Hemerythrin-like domain-containing protein</fullName>
    </recommendedName>
</protein>
<evidence type="ECO:0000313" key="3">
    <source>
        <dbReference type="Proteomes" id="UP001147747"/>
    </source>
</evidence>
<feature type="domain" description="Hemerythrin-like" evidence="1">
    <location>
        <begin position="4"/>
        <end position="122"/>
    </location>
</feature>
<accession>A0A9X0BEB6</accession>
<dbReference type="Pfam" id="PF01814">
    <property type="entry name" value="Hemerythrin"/>
    <property type="match status" value="1"/>
</dbReference>
<proteinExistence type="predicted"/>
<dbReference type="Proteomes" id="UP001147747">
    <property type="component" value="Unassembled WGS sequence"/>
</dbReference>
<evidence type="ECO:0000313" key="2">
    <source>
        <dbReference type="EMBL" id="KAJ5413960.1"/>
    </source>
</evidence>
<reference evidence="2" key="2">
    <citation type="journal article" date="2023" name="IMA Fungus">
        <title>Comparative genomic study of the Penicillium genus elucidates a diverse pangenome and 15 lateral gene transfer events.</title>
        <authorList>
            <person name="Petersen C."/>
            <person name="Sorensen T."/>
            <person name="Nielsen M.R."/>
            <person name="Sondergaard T.E."/>
            <person name="Sorensen J.L."/>
            <person name="Fitzpatrick D.A."/>
            <person name="Frisvad J.C."/>
            <person name="Nielsen K.L."/>
        </authorList>
    </citation>
    <scope>NUCLEOTIDE SEQUENCE</scope>
    <source>
        <strain evidence="2">IBT 29677</strain>
    </source>
</reference>
<name>A0A9X0BEB6_9EURO</name>
<sequence length="198" mass="23250">MDRIANIIRADHRELALCYRRIVDAADEDEQTRHQNQFTWELARHLVGEELVLFPAIEKNVRDDPVDEQQQQHRHDEYHPHQKIKENLQIFQDLHCSDPRFIPTITVLMDDLAAHIHTEETLDLVRLESAITSEESQRLARRFTRTKWFAPTRAHPSLPGRSPYEAATALIAAPLDHLQDFFRRWPDPELYPTPGPEE</sequence>
<evidence type="ECO:0000259" key="1">
    <source>
        <dbReference type="Pfam" id="PF01814"/>
    </source>
</evidence>
<keyword evidence="3" id="KW-1185">Reference proteome</keyword>